<evidence type="ECO:0000256" key="1">
    <source>
        <dbReference type="SAM" id="Phobius"/>
    </source>
</evidence>
<keyword evidence="1" id="KW-0812">Transmembrane</keyword>
<reference evidence="3" key="1">
    <citation type="submission" date="2016-11" db="EMBL/GenBank/DDBJ databases">
        <authorList>
            <person name="Varghese N."/>
            <person name="Submissions S."/>
        </authorList>
    </citation>
    <scope>NUCLEOTIDE SEQUENCE [LARGE SCALE GENOMIC DNA]</scope>
    <source>
        <strain evidence="3">DSM 12906</strain>
    </source>
</reference>
<accession>A0A1M6NPH3</accession>
<evidence type="ECO:0008006" key="4">
    <source>
        <dbReference type="Google" id="ProtNLM"/>
    </source>
</evidence>
<evidence type="ECO:0000313" key="3">
    <source>
        <dbReference type="Proteomes" id="UP000184512"/>
    </source>
</evidence>
<protein>
    <recommendedName>
        <fullName evidence="4">Sodium:proton antiporter</fullName>
    </recommendedName>
</protein>
<proteinExistence type="predicted"/>
<dbReference type="InterPro" id="IPR046291">
    <property type="entry name" value="DUF6328"/>
</dbReference>
<name>A0A1M6NPH3_9ACTN</name>
<feature type="transmembrane region" description="Helical" evidence="1">
    <location>
        <begin position="130"/>
        <end position="150"/>
    </location>
</feature>
<gene>
    <name evidence="2" type="ORF">SAMN02745244_03686</name>
</gene>
<dbReference type="EMBL" id="FQZG01000123">
    <property type="protein sequence ID" value="SHJ97619.1"/>
    <property type="molecule type" value="Genomic_DNA"/>
</dbReference>
<dbReference type="OrthoDB" id="3625784at2"/>
<organism evidence="2 3">
    <name type="scientific">Tessaracoccus bendigoensis DSM 12906</name>
    <dbReference type="NCBI Taxonomy" id="1123357"/>
    <lineage>
        <taxon>Bacteria</taxon>
        <taxon>Bacillati</taxon>
        <taxon>Actinomycetota</taxon>
        <taxon>Actinomycetes</taxon>
        <taxon>Propionibacteriales</taxon>
        <taxon>Propionibacteriaceae</taxon>
        <taxon>Tessaracoccus</taxon>
    </lineage>
</organism>
<dbReference type="Proteomes" id="UP000184512">
    <property type="component" value="Unassembled WGS sequence"/>
</dbReference>
<dbReference type="AlphaFoldDB" id="A0A1M6NPH3"/>
<feature type="transmembrane region" description="Helical" evidence="1">
    <location>
        <begin position="104"/>
        <end position="124"/>
    </location>
</feature>
<keyword evidence="3" id="KW-1185">Reference proteome</keyword>
<dbReference type="Pfam" id="PF19853">
    <property type="entry name" value="DUF6328"/>
    <property type="match status" value="1"/>
</dbReference>
<evidence type="ECO:0000313" key="2">
    <source>
        <dbReference type="EMBL" id="SHJ97619.1"/>
    </source>
</evidence>
<dbReference type="STRING" id="1123357.SAMN02745244_03686"/>
<keyword evidence="1" id="KW-0472">Membrane</keyword>
<sequence>MTDEGAQYRDEELPYKRIDRHWAELLQELRVTQAGVQILAGLLYTVPFQPGFAALDGWQRAVYLVAVSLATLAAALLIAPVAFHRAMYRRRLRPELIDVSSRSAKLGLAMLALSLVAVVTLVFSVVLAPVAGLVAGGVSLLGFAFLWLWLPARLAHGAPMFDED</sequence>
<dbReference type="RefSeq" id="WP_073191470.1">
    <property type="nucleotide sequence ID" value="NZ_FQZG01000123.1"/>
</dbReference>
<feature type="transmembrane region" description="Helical" evidence="1">
    <location>
        <begin position="61"/>
        <end position="83"/>
    </location>
</feature>
<keyword evidence="1" id="KW-1133">Transmembrane helix</keyword>